<evidence type="ECO:0000313" key="2">
    <source>
        <dbReference type="EMBL" id="KFE62017.1"/>
    </source>
</evidence>
<dbReference type="InterPro" id="IPR045584">
    <property type="entry name" value="Pilin-like"/>
</dbReference>
<name>A0A085W2V4_9BACT</name>
<dbReference type="AlphaFoldDB" id="A0A085W2V4"/>
<organism evidence="2 3">
    <name type="scientific">Hyalangium minutum</name>
    <dbReference type="NCBI Taxonomy" id="394096"/>
    <lineage>
        <taxon>Bacteria</taxon>
        <taxon>Pseudomonadati</taxon>
        <taxon>Myxococcota</taxon>
        <taxon>Myxococcia</taxon>
        <taxon>Myxococcales</taxon>
        <taxon>Cystobacterineae</taxon>
        <taxon>Archangiaceae</taxon>
        <taxon>Hyalangium</taxon>
    </lineage>
</organism>
<dbReference type="OrthoDB" id="5508528at2"/>
<keyword evidence="1" id="KW-0812">Transmembrane</keyword>
<proteinExistence type="predicted"/>
<dbReference type="Pfam" id="PF14245">
    <property type="entry name" value="Pilin_PilA"/>
    <property type="match status" value="1"/>
</dbReference>
<dbReference type="STRING" id="394096.DB31_4460"/>
<evidence type="ECO:0000313" key="3">
    <source>
        <dbReference type="Proteomes" id="UP000028725"/>
    </source>
</evidence>
<dbReference type="InterPro" id="IPR012902">
    <property type="entry name" value="N_methyl_site"/>
</dbReference>
<dbReference type="Proteomes" id="UP000028725">
    <property type="component" value="Unassembled WGS sequence"/>
</dbReference>
<dbReference type="PANTHER" id="PTHR30093">
    <property type="entry name" value="GENERAL SECRETION PATHWAY PROTEIN G"/>
    <property type="match status" value="1"/>
</dbReference>
<feature type="transmembrane region" description="Helical" evidence="1">
    <location>
        <begin position="12"/>
        <end position="34"/>
    </location>
</feature>
<dbReference type="EMBL" id="JMCB01000024">
    <property type="protein sequence ID" value="KFE62017.1"/>
    <property type="molecule type" value="Genomic_DNA"/>
</dbReference>
<dbReference type="NCBIfam" id="TIGR02532">
    <property type="entry name" value="IV_pilin_GFxxxE"/>
    <property type="match status" value="1"/>
</dbReference>
<dbReference type="Pfam" id="PF07963">
    <property type="entry name" value="N_methyl"/>
    <property type="match status" value="1"/>
</dbReference>
<accession>A0A085W2V4</accession>
<sequence>MTQRRQHAGFTLIELMIVVAIIGILAAIAIPNFIRFQARARQSEVHGNLKSLFTGLRTQQRKPPLTIRATGFAPERGNRYSYHLENSCSSTESRANQQPAVNNNDTCIGPDIFRFGASFPAFFVVQALPSANWGPEAHADMSGKTDAGIYGDDATWGFLAYGAGDVDNAQTPDKADTWSIGSYDAVLASECPAATNINVAAGEPFNVYNDVNCD</sequence>
<dbReference type="Gene3D" id="3.30.700.10">
    <property type="entry name" value="Glycoprotein, Type 4 Pilin"/>
    <property type="match status" value="1"/>
</dbReference>
<keyword evidence="3" id="KW-1185">Reference proteome</keyword>
<keyword evidence="1" id="KW-0472">Membrane</keyword>
<dbReference type="PATRIC" id="fig|394096.3.peg.8193"/>
<gene>
    <name evidence="2" type="ORF">DB31_4460</name>
</gene>
<dbReference type="InterPro" id="IPR028188">
    <property type="entry name" value="Pilin_PilA"/>
</dbReference>
<evidence type="ECO:0000256" key="1">
    <source>
        <dbReference type="SAM" id="Phobius"/>
    </source>
</evidence>
<keyword evidence="1" id="KW-1133">Transmembrane helix</keyword>
<protein>
    <submittedName>
        <fullName evidence="2">Pilin</fullName>
    </submittedName>
</protein>
<reference evidence="2 3" key="1">
    <citation type="submission" date="2014-04" db="EMBL/GenBank/DDBJ databases">
        <title>Genome assembly of Hyalangium minutum DSM 14724.</title>
        <authorList>
            <person name="Sharma G."/>
            <person name="Subramanian S."/>
        </authorList>
    </citation>
    <scope>NUCLEOTIDE SEQUENCE [LARGE SCALE GENOMIC DNA]</scope>
    <source>
        <strain evidence="2 3">DSM 14724</strain>
    </source>
</reference>
<dbReference type="PROSITE" id="PS00409">
    <property type="entry name" value="PROKAR_NTER_METHYL"/>
    <property type="match status" value="1"/>
</dbReference>
<comment type="caution">
    <text evidence="2">The sequence shown here is derived from an EMBL/GenBank/DDBJ whole genome shotgun (WGS) entry which is preliminary data.</text>
</comment>
<dbReference type="SUPFAM" id="SSF54523">
    <property type="entry name" value="Pili subunits"/>
    <property type="match status" value="1"/>
</dbReference>